<name>A0ABU0F768_9PSEU</name>
<comment type="caution">
    <text evidence="3">The sequence shown here is derived from an EMBL/GenBank/DDBJ whole genome shotgun (WGS) entry which is preliminary data.</text>
</comment>
<protein>
    <recommendedName>
        <fullName evidence="2">Transcription regulator HTH AraC- type ligand binding domain-containing protein</fullName>
    </recommendedName>
</protein>
<reference evidence="3 4" key="1">
    <citation type="submission" date="2023-07" db="EMBL/GenBank/DDBJ databases">
        <title>Sequencing the genomes of 1000 actinobacteria strains.</title>
        <authorList>
            <person name="Klenk H.-P."/>
        </authorList>
    </citation>
    <scope>NUCLEOTIDE SEQUENCE [LARGE SCALE GENOMIC DNA]</scope>
    <source>
        <strain evidence="3 4">DSM 45805</strain>
    </source>
</reference>
<evidence type="ECO:0000313" key="4">
    <source>
        <dbReference type="Proteomes" id="UP001229651"/>
    </source>
</evidence>
<sequence>MHLSERYTQMHVRIETSALRRNLERMLGRPVNRPVRFQPEMDLTAPAGVSWVRLVGLLVQDLHAPAGLSRGGGADSWADFLISGLLRAQPHNYSSALARPGVSPAVRSRVRRVVDLIETQPASDLSLTRLAEEAGVTTRPRTPRPRRAKRGHRRRDRLPLGLRSCLALRGGAYQQQYGVCPSQTLRGAARCSTARAPGGL</sequence>
<accession>A0ABU0F768</accession>
<feature type="region of interest" description="Disordered" evidence="1">
    <location>
        <begin position="133"/>
        <end position="155"/>
    </location>
</feature>
<dbReference type="Pfam" id="PF14525">
    <property type="entry name" value="AraC_binding_2"/>
    <property type="match status" value="1"/>
</dbReference>
<evidence type="ECO:0000256" key="1">
    <source>
        <dbReference type="SAM" id="MobiDB-lite"/>
    </source>
</evidence>
<dbReference type="EMBL" id="JAUSUT010000001">
    <property type="protein sequence ID" value="MDQ0382885.1"/>
    <property type="molecule type" value="Genomic_DNA"/>
</dbReference>
<dbReference type="InterPro" id="IPR035418">
    <property type="entry name" value="AraC-bd_2"/>
</dbReference>
<feature type="domain" description="Transcription regulator HTH AraC- type ligand binding" evidence="2">
    <location>
        <begin position="1"/>
        <end position="86"/>
    </location>
</feature>
<evidence type="ECO:0000313" key="3">
    <source>
        <dbReference type="EMBL" id="MDQ0382885.1"/>
    </source>
</evidence>
<feature type="compositionally biased region" description="Basic residues" evidence="1">
    <location>
        <begin position="141"/>
        <end position="155"/>
    </location>
</feature>
<keyword evidence="4" id="KW-1185">Reference proteome</keyword>
<organism evidence="3 4">
    <name type="scientific">Amycolatopsis thermophila</name>
    <dbReference type="NCBI Taxonomy" id="206084"/>
    <lineage>
        <taxon>Bacteria</taxon>
        <taxon>Bacillati</taxon>
        <taxon>Actinomycetota</taxon>
        <taxon>Actinomycetes</taxon>
        <taxon>Pseudonocardiales</taxon>
        <taxon>Pseudonocardiaceae</taxon>
        <taxon>Amycolatopsis</taxon>
    </lineage>
</organism>
<proteinExistence type="predicted"/>
<evidence type="ECO:0000259" key="2">
    <source>
        <dbReference type="Pfam" id="PF14525"/>
    </source>
</evidence>
<gene>
    <name evidence="3" type="ORF">FB470_006879</name>
</gene>
<dbReference type="Proteomes" id="UP001229651">
    <property type="component" value="Unassembled WGS sequence"/>
</dbReference>